<protein>
    <recommendedName>
        <fullName evidence="3">Big-1 domain-containing protein</fullName>
    </recommendedName>
</protein>
<sequence>MSTASNNVGVISASNLTFESQPAGNVTAGSSIATLRVAARTLSGLVPVPDVPVAISIGANPGGGTLSGTQLATTDATGVATFSNLSIDKAGAGYTLVASSQAYSGAVSTSFSVTAGTATQLVVTSPASVIGVASATANIGPISVERRDAHGNPASGGAVDVSLVSGTSGIGVFATAPGGTSVGSVTISAQSTSTSFYYGDTRSGSKSFTVSGIGQPLSVPVQITAAAASHLKFGPISSPVLKSGFSVTVSILDAFENQIQSTATVTLTSIGQPPTGPQNKCTVLIPPPGHTSSGTFTGLTVNGVKQDCQLKASSPGLPDVQSILFAAS</sequence>
<accession>A0A0U3PJ72</accession>
<evidence type="ECO:0008006" key="3">
    <source>
        <dbReference type="Google" id="ProtNLM"/>
    </source>
</evidence>
<evidence type="ECO:0000313" key="2">
    <source>
        <dbReference type="Proteomes" id="UP000065151"/>
    </source>
</evidence>
<gene>
    <name evidence="1" type="ORF">AU252_15765</name>
</gene>
<organism evidence="1">
    <name type="scientific">Pseudarthrobacter sulfonivorans</name>
    <dbReference type="NCBI Taxonomy" id="121292"/>
    <lineage>
        <taxon>Bacteria</taxon>
        <taxon>Bacillati</taxon>
        <taxon>Actinomycetota</taxon>
        <taxon>Actinomycetes</taxon>
        <taxon>Micrococcales</taxon>
        <taxon>Micrococcaceae</taxon>
        <taxon>Pseudarthrobacter</taxon>
    </lineage>
</organism>
<dbReference type="Proteomes" id="UP000065151">
    <property type="component" value="Chromosome"/>
</dbReference>
<name>A0A0U3PJ72_9MICC</name>
<evidence type="ECO:0000313" key="1">
    <source>
        <dbReference type="EMBL" id="ALV42424.1"/>
    </source>
</evidence>
<dbReference type="AlphaFoldDB" id="A0A0U3PJ72"/>
<dbReference type="KEGG" id="psul:AU252_15765"/>
<reference evidence="1 2" key="1">
    <citation type="submission" date="2015-12" db="EMBL/GenBank/DDBJ databases">
        <authorList>
            <person name="Shamseldin A."/>
            <person name="Moawad H."/>
            <person name="Abd El-Rahim W.M."/>
            <person name="Sadowsky M.J."/>
        </authorList>
    </citation>
    <scope>NUCLEOTIDE SEQUENCE [LARGE SCALE GENOMIC DNA]</scope>
    <source>
        <strain evidence="1 2">Ar51</strain>
    </source>
</reference>
<proteinExistence type="predicted"/>
<dbReference type="EMBL" id="CP013747">
    <property type="protein sequence ID" value="ALV42424.1"/>
    <property type="molecule type" value="Genomic_DNA"/>
</dbReference>